<feature type="compositionally biased region" description="Polar residues" evidence="7">
    <location>
        <begin position="223"/>
        <end position="238"/>
    </location>
</feature>
<dbReference type="GO" id="GO:0051455">
    <property type="term" value="P:spindle attachment to meiosis I kinetochore"/>
    <property type="evidence" value="ECO:0007669"/>
    <property type="project" value="TreeGrafter"/>
</dbReference>
<protein>
    <recommendedName>
        <fullName evidence="6">CENP-C homolog</fullName>
    </recommendedName>
</protein>
<dbReference type="Gene3D" id="2.60.120.10">
    <property type="entry name" value="Jelly Rolls"/>
    <property type="match status" value="1"/>
</dbReference>
<dbReference type="HOGENOM" id="CLU_022335_0_0_1"/>
<dbReference type="GO" id="GO:0019237">
    <property type="term" value="F:centromeric DNA binding"/>
    <property type="evidence" value="ECO:0007669"/>
    <property type="project" value="InterPro"/>
</dbReference>
<evidence type="ECO:0000256" key="4">
    <source>
        <dbReference type="ARBA" id="ARBA00023242"/>
    </source>
</evidence>
<feature type="region of interest" description="Disordered" evidence="7">
    <location>
        <begin position="53"/>
        <end position="123"/>
    </location>
</feature>
<evidence type="ECO:0000313" key="10">
    <source>
        <dbReference type="Proteomes" id="UP000006352"/>
    </source>
</evidence>
<dbReference type="GO" id="GO:0005634">
    <property type="term" value="C:nucleus"/>
    <property type="evidence" value="ECO:0007669"/>
    <property type="project" value="UniProtKB-SubCell"/>
</dbReference>
<keyword evidence="4" id="KW-0539">Nucleus</keyword>
<gene>
    <name evidence="9" type="ORF">FIBRA_08703</name>
</gene>
<dbReference type="GO" id="GO:0000776">
    <property type="term" value="C:kinetochore"/>
    <property type="evidence" value="ECO:0007669"/>
    <property type="project" value="InterPro"/>
</dbReference>
<dbReference type="GO" id="GO:0051315">
    <property type="term" value="P:attachment of mitotic spindle microtubules to kinetochore"/>
    <property type="evidence" value="ECO:0007669"/>
    <property type="project" value="TreeGrafter"/>
</dbReference>
<dbReference type="InterPro" id="IPR011051">
    <property type="entry name" value="RmlC_Cupin_sf"/>
</dbReference>
<feature type="compositionally biased region" description="Low complexity" evidence="7">
    <location>
        <begin position="165"/>
        <end position="182"/>
    </location>
</feature>
<sequence length="649" mass="72716">MPASARKSSIGSRRQPQKYIPYRADDLHHGKKTGMAVAYVDHRSDEFEPFEKVMSQADQRTPPRVQNARKKRTPKPKTPVLQTHVEDEDGEMSMELEDSECSPTPSVAARTYAPASRGYPYSPTEYFANQRVNTITSSVRRVGSSSRPVAQGSDVDFDKVPSPRPSMSSRRSLGLPRSPGRSQLSQSTVALDNDDFPDEPDMDYGGGSDLNGAGFDSDDDDNNISPLSARQEQQQSAKKLNGRLSRRASFAQIDQDEEDELQLTRSPSTSKARGKQRASYEPHQDIDAEEDMVQFEVDVEQDAAEEEEVASRKRSGPERGEDDSIEKQQPASKKARFENEGAKKPRGRPGGKKVQVLRELTPEDPNENQSGLRRGKRTRYKPLDWWRCEKVVYGRRETGKSLVPAIKEIRRIPKEESQPLGAKHRRKRPPRSKSKTAEESDKNLVFNPEEGWDDETPTDGFVLDYNHDEEIKKRIAFTAKDVEPKPAANNEFFFQKIFWDGDFIAAGQLIIPPNKQKPTKGTKDNTFVFYVIEGAVNFTVHQTSFVLTTGGMFLVPRGNMYFIQNISDRDAKLFFAQARKMVDDDDEELHRVEDAIRGRSQSLKVPKGSPQARQSAARSPSARASSEARPPPTTAAGKAALKRAASAKT</sequence>
<dbReference type="GO" id="GO:0051382">
    <property type="term" value="P:kinetochore assembly"/>
    <property type="evidence" value="ECO:0007669"/>
    <property type="project" value="InterPro"/>
</dbReference>
<evidence type="ECO:0000256" key="1">
    <source>
        <dbReference type="ARBA" id="ARBA00004123"/>
    </source>
</evidence>
<feature type="compositionally biased region" description="Acidic residues" evidence="7">
    <location>
        <begin position="86"/>
        <end position="100"/>
    </location>
</feature>
<dbReference type="CDD" id="cd06993">
    <property type="entry name" value="cupin_CENP-C_C"/>
    <property type="match status" value="1"/>
</dbReference>
<dbReference type="STRING" id="599839.J4ICH9"/>
<dbReference type="FunFam" id="2.60.120.10:FF:000033">
    <property type="entry name" value="Centromere protein C 1"/>
    <property type="match status" value="1"/>
</dbReference>
<comment type="subcellular location">
    <subcellularLocation>
        <location evidence="1">Nucleus</location>
    </subcellularLocation>
</comment>
<keyword evidence="10" id="KW-1185">Reference proteome</keyword>
<dbReference type="OrthoDB" id="1939643at2759"/>
<comment type="function">
    <text evidence="5">Component of the kinetochore, a multiprotein complex that assembles on centromeric DNA and attaches chromosomes to spindle microtubules, mediating chromosome segregation and sister chromatid segregation during meiosis and mitosis. Component of the inner kinetochore constitutive centromere-associated network (CCAN), which serves as a structural platform for outer kinetochore assembly.</text>
</comment>
<feature type="compositionally biased region" description="Acidic residues" evidence="7">
    <location>
        <begin position="192"/>
        <end position="202"/>
    </location>
</feature>
<dbReference type="PANTHER" id="PTHR16684:SF11">
    <property type="entry name" value="CENTROMERE PROTEIN C"/>
    <property type="match status" value="1"/>
</dbReference>
<evidence type="ECO:0000259" key="8">
    <source>
        <dbReference type="Pfam" id="PF11699"/>
    </source>
</evidence>
<feature type="compositionally biased region" description="Low complexity" evidence="7">
    <location>
        <begin position="138"/>
        <end position="149"/>
    </location>
</feature>
<evidence type="ECO:0000256" key="7">
    <source>
        <dbReference type="SAM" id="MobiDB-lite"/>
    </source>
</evidence>
<dbReference type="Proteomes" id="UP000006352">
    <property type="component" value="Unassembled WGS sequence"/>
</dbReference>
<evidence type="ECO:0000256" key="6">
    <source>
        <dbReference type="ARBA" id="ARBA00075033"/>
    </source>
</evidence>
<feature type="compositionally biased region" description="Basic and acidic residues" evidence="7">
    <location>
        <begin position="309"/>
        <end position="319"/>
    </location>
</feature>
<dbReference type="InParanoid" id="J4ICH9"/>
<feature type="region of interest" description="Disordered" evidence="7">
    <location>
        <begin position="409"/>
        <end position="457"/>
    </location>
</feature>
<dbReference type="AlphaFoldDB" id="J4ICH9"/>
<dbReference type="PANTHER" id="PTHR16684">
    <property type="entry name" value="CENTROMERE PROTEIN C"/>
    <property type="match status" value="1"/>
</dbReference>
<feature type="compositionally biased region" description="Low complexity" evidence="7">
    <location>
        <begin position="609"/>
        <end position="649"/>
    </location>
</feature>
<feature type="compositionally biased region" description="Polar residues" evidence="7">
    <location>
        <begin position="1"/>
        <end position="14"/>
    </location>
</feature>
<feature type="region of interest" description="Disordered" evidence="7">
    <location>
        <begin position="596"/>
        <end position="649"/>
    </location>
</feature>
<dbReference type="GeneID" id="24101341"/>
<feature type="compositionally biased region" description="Basic residues" evidence="7">
    <location>
        <begin position="422"/>
        <end position="434"/>
    </location>
</feature>
<comment type="similarity">
    <text evidence="2">Belongs to the CENP-C/MIF2 family.</text>
</comment>
<accession>J4ICH9</accession>
<feature type="region of interest" description="Disordered" evidence="7">
    <location>
        <begin position="138"/>
        <end position="376"/>
    </location>
</feature>
<dbReference type="Pfam" id="PF11699">
    <property type="entry name" value="CENP-C_C"/>
    <property type="match status" value="1"/>
</dbReference>
<feature type="region of interest" description="Disordered" evidence="7">
    <location>
        <begin position="1"/>
        <end position="27"/>
    </location>
</feature>
<feature type="domain" description="Mif2/CENP-C cupin" evidence="8">
    <location>
        <begin position="492"/>
        <end position="577"/>
    </location>
</feature>
<evidence type="ECO:0000256" key="2">
    <source>
        <dbReference type="ARBA" id="ARBA00010291"/>
    </source>
</evidence>
<organism evidence="9 10">
    <name type="scientific">Fibroporia radiculosa</name>
    <dbReference type="NCBI Taxonomy" id="599839"/>
    <lineage>
        <taxon>Eukaryota</taxon>
        <taxon>Fungi</taxon>
        <taxon>Dikarya</taxon>
        <taxon>Basidiomycota</taxon>
        <taxon>Agaricomycotina</taxon>
        <taxon>Agaricomycetes</taxon>
        <taxon>Polyporales</taxon>
        <taxon>Fibroporiaceae</taxon>
        <taxon>Fibroporia</taxon>
    </lineage>
</organism>
<feature type="compositionally biased region" description="Acidic residues" evidence="7">
    <location>
        <begin position="287"/>
        <end position="308"/>
    </location>
</feature>
<dbReference type="InterPro" id="IPR014710">
    <property type="entry name" value="RmlC-like_jellyroll"/>
</dbReference>
<dbReference type="RefSeq" id="XP_012185724.1">
    <property type="nucleotide sequence ID" value="XM_012330334.1"/>
</dbReference>
<reference evidence="9 10" key="1">
    <citation type="journal article" date="2012" name="Appl. Environ. Microbiol.">
        <title>Short-read sequencing for genomic analysis of the brown rot fungus Fibroporia radiculosa.</title>
        <authorList>
            <person name="Tang J.D."/>
            <person name="Perkins A.D."/>
            <person name="Sonstegard T.S."/>
            <person name="Schroeder S.G."/>
            <person name="Burgess S.C."/>
            <person name="Diehl S.V."/>
        </authorList>
    </citation>
    <scope>NUCLEOTIDE SEQUENCE [LARGE SCALE GENOMIC DNA]</scope>
    <source>
        <strain evidence="9 10">TFFH 294</strain>
    </source>
</reference>
<dbReference type="SUPFAM" id="SSF51182">
    <property type="entry name" value="RmlC-like cupins"/>
    <property type="match status" value="1"/>
</dbReference>
<evidence type="ECO:0000256" key="5">
    <source>
        <dbReference type="ARBA" id="ARBA00057947"/>
    </source>
</evidence>
<proteinExistence type="inferred from homology"/>
<evidence type="ECO:0000313" key="9">
    <source>
        <dbReference type="EMBL" id="CCM06441.1"/>
    </source>
</evidence>
<keyword evidence="3" id="KW-0238">DNA-binding</keyword>
<name>J4ICH9_9APHY</name>
<dbReference type="EMBL" id="HE797331">
    <property type="protein sequence ID" value="CCM06441.1"/>
    <property type="molecule type" value="Genomic_DNA"/>
</dbReference>
<dbReference type="InterPro" id="IPR028386">
    <property type="entry name" value="CENP-C/Mif2/cnp3"/>
</dbReference>
<evidence type="ECO:0000256" key="3">
    <source>
        <dbReference type="ARBA" id="ARBA00023125"/>
    </source>
</evidence>
<dbReference type="InterPro" id="IPR025974">
    <property type="entry name" value="Mif2/CENP-C_cupin"/>
</dbReference>